<feature type="region of interest" description="Disordered" evidence="10">
    <location>
        <begin position="72"/>
        <end position="106"/>
    </location>
</feature>
<evidence type="ECO:0000256" key="8">
    <source>
        <dbReference type="ARBA" id="ARBA00022989"/>
    </source>
</evidence>
<dbReference type="AlphaFoldDB" id="A0AAE9EKT7"/>
<dbReference type="GO" id="GO:0005789">
    <property type="term" value="C:endoplasmic reticulum membrane"/>
    <property type="evidence" value="ECO:0007669"/>
    <property type="project" value="UniProtKB-SubCell"/>
</dbReference>
<name>A0AAE9EKT7_CAEBR</name>
<dbReference type="Proteomes" id="UP000829354">
    <property type="component" value="Chromosome III"/>
</dbReference>
<evidence type="ECO:0000256" key="11">
    <source>
        <dbReference type="SAM" id="Phobius"/>
    </source>
</evidence>
<feature type="transmembrane region" description="Helical" evidence="11">
    <location>
        <begin position="12"/>
        <end position="33"/>
    </location>
</feature>
<dbReference type="Pfam" id="PF06936">
    <property type="entry name" value="Selenoprotein_S"/>
    <property type="match status" value="1"/>
</dbReference>
<keyword evidence="6" id="KW-0256">Endoplasmic reticulum</keyword>
<evidence type="ECO:0000256" key="3">
    <source>
        <dbReference type="ARBA" id="ARBA00011034"/>
    </source>
</evidence>
<proteinExistence type="inferred from homology"/>
<evidence type="ECO:0000313" key="15">
    <source>
        <dbReference type="Proteomes" id="UP000829354"/>
    </source>
</evidence>
<keyword evidence="8 11" id="KW-1133">Transmembrane helix</keyword>
<comment type="subcellular location">
    <subcellularLocation>
        <location evidence="2">Cytoplasm</location>
    </subcellularLocation>
    <subcellularLocation>
        <location evidence="1">Endoplasmic reticulum membrane</location>
        <topology evidence="1">Single-pass membrane protein</topology>
    </subcellularLocation>
</comment>
<dbReference type="EMBL" id="CP092622">
    <property type="protein sequence ID" value="UMM23568.1"/>
    <property type="molecule type" value="Genomic_DNA"/>
</dbReference>
<reference evidence="12 14" key="2">
    <citation type="submission" date="2022-05" db="EMBL/GenBank/DDBJ databases">
        <title>Chromosome-level reference genomes for two strains of Caenorhabditis briggsae: an improved platform for comparative genomics.</title>
        <authorList>
            <person name="Stevens L."/>
            <person name="Andersen E.C."/>
        </authorList>
    </citation>
    <scope>NUCLEOTIDE SEQUENCE [LARGE SCALE GENOMIC DNA]</scope>
    <source>
        <strain evidence="12">QX1410_ONT</strain>
        <tissue evidence="12">Whole-organism</tissue>
    </source>
</reference>
<keyword evidence="7" id="KW-0712">Selenocysteine</keyword>
<evidence type="ECO:0000256" key="7">
    <source>
        <dbReference type="ARBA" id="ARBA00022933"/>
    </source>
</evidence>
<evidence type="ECO:0000256" key="4">
    <source>
        <dbReference type="ARBA" id="ARBA00022490"/>
    </source>
</evidence>
<evidence type="ECO:0000313" key="12">
    <source>
        <dbReference type="EMBL" id="ULU00903.1"/>
    </source>
</evidence>
<dbReference type="PANTHER" id="PTHR28621">
    <property type="entry name" value="SELENOPROTEIN S"/>
    <property type="match status" value="1"/>
</dbReference>
<organism evidence="13 15">
    <name type="scientific">Caenorhabditis briggsae</name>
    <dbReference type="NCBI Taxonomy" id="6238"/>
    <lineage>
        <taxon>Eukaryota</taxon>
        <taxon>Metazoa</taxon>
        <taxon>Ecdysozoa</taxon>
        <taxon>Nematoda</taxon>
        <taxon>Chromadorea</taxon>
        <taxon>Rhabditida</taxon>
        <taxon>Rhabditina</taxon>
        <taxon>Rhabditomorpha</taxon>
        <taxon>Rhabditoidea</taxon>
        <taxon>Rhabditidae</taxon>
        <taxon>Peloderinae</taxon>
        <taxon>Caenorhabditis</taxon>
    </lineage>
</organism>
<dbReference type="PANTHER" id="PTHR28621:SF1">
    <property type="entry name" value="SELENOPROTEIN S"/>
    <property type="match status" value="1"/>
</dbReference>
<keyword evidence="9 11" id="KW-0472">Membrane</keyword>
<evidence type="ECO:0000256" key="10">
    <source>
        <dbReference type="SAM" id="MobiDB-lite"/>
    </source>
</evidence>
<dbReference type="Proteomes" id="UP000827892">
    <property type="component" value="Chromosome III"/>
</dbReference>
<evidence type="ECO:0000256" key="2">
    <source>
        <dbReference type="ARBA" id="ARBA00004496"/>
    </source>
</evidence>
<evidence type="ECO:0000256" key="1">
    <source>
        <dbReference type="ARBA" id="ARBA00004389"/>
    </source>
</evidence>
<keyword evidence="15" id="KW-1185">Reference proteome</keyword>
<evidence type="ECO:0000256" key="6">
    <source>
        <dbReference type="ARBA" id="ARBA00022824"/>
    </source>
</evidence>
<protein>
    <submittedName>
        <fullName evidence="13">Uncharacterized protein</fullName>
    </submittedName>
</protein>
<evidence type="ECO:0000256" key="5">
    <source>
        <dbReference type="ARBA" id="ARBA00022692"/>
    </source>
</evidence>
<dbReference type="EMBL" id="CP090893">
    <property type="protein sequence ID" value="ULU00903.1"/>
    <property type="molecule type" value="Genomic_DNA"/>
</dbReference>
<gene>
    <name evidence="12" type="ORF">L3Y34_001371</name>
    <name evidence="13" type="ORF">L5515_004228</name>
</gene>
<evidence type="ECO:0000313" key="13">
    <source>
        <dbReference type="EMBL" id="UMM23568.1"/>
    </source>
</evidence>
<reference evidence="13 15" key="1">
    <citation type="submission" date="2022-04" db="EMBL/GenBank/DDBJ databases">
        <title>Chromosome-level reference genomes for two strains of Caenorhabditis briggsae: an improved platform for comparative genomics.</title>
        <authorList>
            <person name="Stevens L."/>
            <person name="Andersen E."/>
        </authorList>
    </citation>
    <scope>NUCLEOTIDE SEQUENCE [LARGE SCALE GENOMIC DNA]</scope>
    <source>
        <strain evidence="13">VX34</strain>
        <tissue evidence="13">Whole-organism</tissue>
    </source>
</reference>
<evidence type="ECO:0000256" key="9">
    <source>
        <dbReference type="ARBA" id="ARBA00023136"/>
    </source>
</evidence>
<sequence length="130" mass="15951">MSAFQDLKTSTWAFFEAYGWATVIATIIVYFIYKKYFYDLLRDRNEKKKQSKQEAFNREVHDKESDRIRLVRKRQQEEHNKQEKIETMKRLEKEKEKSERMQKELNKRDQASGVYYSGVEFEQFLEKNMN</sequence>
<dbReference type="GO" id="GO:0006886">
    <property type="term" value="P:intracellular protein transport"/>
    <property type="evidence" value="ECO:0007669"/>
    <property type="project" value="InterPro"/>
</dbReference>
<keyword evidence="5 11" id="KW-0812">Transmembrane</keyword>
<accession>A0AAE9EKT7</accession>
<comment type="similarity">
    <text evidence="3">Belongs to the selenoprotein S family.</text>
</comment>
<evidence type="ECO:0000313" key="14">
    <source>
        <dbReference type="Proteomes" id="UP000827892"/>
    </source>
</evidence>
<dbReference type="InterPro" id="IPR009703">
    <property type="entry name" value="Selenoprotein_S"/>
</dbReference>
<keyword evidence="4" id="KW-0963">Cytoplasm</keyword>